<dbReference type="SMART" id="SM00360">
    <property type="entry name" value="RRM"/>
    <property type="match status" value="2"/>
</dbReference>
<organism evidence="6 7">
    <name type="scientific">Rhizopus oryzae</name>
    <name type="common">Mucormycosis agent</name>
    <name type="synonym">Rhizopus arrhizus var. delemar</name>
    <dbReference type="NCBI Taxonomy" id="64495"/>
    <lineage>
        <taxon>Eukaryota</taxon>
        <taxon>Fungi</taxon>
        <taxon>Fungi incertae sedis</taxon>
        <taxon>Mucoromycota</taxon>
        <taxon>Mucoromycotina</taxon>
        <taxon>Mucoromycetes</taxon>
        <taxon>Mucorales</taxon>
        <taxon>Mucorineae</taxon>
        <taxon>Rhizopodaceae</taxon>
        <taxon>Rhizopus</taxon>
    </lineage>
</organism>
<dbReference type="GO" id="GO:0016301">
    <property type="term" value="F:kinase activity"/>
    <property type="evidence" value="ECO:0007669"/>
    <property type="project" value="UniProtKB-KW"/>
</dbReference>
<protein>
    <recommendedName>
        <fullName evidence="5">RRM domain-containing protein</fullName>
    </recommendedName>
</protein>
<dbReference type="InterPro" id="IPR035979">
    <property type="entry name" value="RBD_domain_sf"/>
</dbReference>
<dbReference type="SUPFAM" id="SSF53613">
    <property type="entry name" value="Ribokinase-like"/>
    <property type="match status" value="1"/>
</dbReference>
<keyword evidence="1" id="KW-0808">Transferase</keyword>
<evidence type="ECO:0000256" key="4">
    <source>
        <dbReference type="SAM" id="MobiDB-lite"/>
    </source>
</evidence>
<feature type="region of interest" description="Disordered" evidence="4">
    <location>
        <begin position="303"/>
        <end position="322"/>
    </location>
</feature>
<accession>A0A9P6Y410</accession>
<dbReference type="Pfam" id="PF00294">
    <property type="entry name" value="PfkB"/>
    <property type="match status" value="1"/>
</dbReference>
<evidence type="ECO:0000256" key="2">
    <source>
        <dbReference type="ARBA" id="ARBA00022777"/>
    </source>
</evidence>
<dbReference type="InterPro" id="IPR052562">
    <property type="entry name" value="Ketohexokinase-related"/>
</dbReference>
<dbReference type="InterPro" id="IPR002173">
    <property type="entry name" value="Carboh/pur_kinase_PfkB_CS"/>
</dbReference>
<feature type="domain" description="RRM" evidence="5">
    <location>
        <begin position="571"/>
        <end position="650"/>
    </location>
</feature>
<dbReference type="Proteomes" id="UP000717996">
    <property type="component" value="Unassembled WGS sequence"/>
</dbReference>
<dbReference type="SUPFAM" id="SSF54928">
    <property type="entry name" value="RNA-binding domain, RBD"/>
    <property type="match status" value="2"/>
</dbReference>
<feature type="compositionally biased region" description="Low complexity" evidence="4">
    <location>
        <begin position="309"/>
        <end position="318"/>
    </location>
</feature>
<comment type="caution">
    <text evidence="6">The sequence shown here is derived from an EMBL/GenBank/DDBJ whole genome shotgun (WGS) entry which is preliminary data.</text>
</comment>
<dbReference type="GO" id="GO:0003723">
    <property type="term" value="F:RNA binding"/>
    <property type="evidence" value="ECO:0007669"/>
    <property type="project" value="UniProtKB-UniRule"/>
</dbReference>
<dbReference type="InterPro" id="IPR011611">
    <property type="entry name" value="PfkB_dom"/>
</dbReference>
<evidence type="ECO:0000313" key="6">
    <source>
        <dbReference type="EMBL" id="KAG1538508.1"/>
    </source>
</evidence>
<dbReference type="Gene3D" id="3.40.1190.20">
    <property type="match status" value="1"/>
</dbReference>
<evidence type="ECO:0000259" key="5">
    <source>
        <dbReference type="PROSITE" id="PS50102"/>
    </source>
</evidence>
<evidence type="ECO:0000256" key="3">
    <source>
        <dbReference type="PROSITE-ProRule" id="PRU00176"/>
    </source>
</evidence>
<dbReference type="Pfam" id="PF00076">
    <property type="entry name" value="RRM_1"/>
    <property type="match status" value="1"/>
</dbReference>
<gene>
    <name evidence="6" type="ORF">G6F51_009729</name>
</gene>
<dbReference type="PROSITE" id="PS00584">
    <property type="entry name" value="PFKB_KINASES_2"/>
    <property type="match status" value="1"/>
</dbReference>
<evidence type="ECO:0000256" key="1">
    <source>
        <dbReference type="ARBA" id="ARBA00022679"/>
    </source>
</evidence>
<proteinExistence type="predicted"/>
<keyword evidence="2" id="KW-0418">Kinase</keyword>
<dbReference type="PANTHER" id="PTHR42774">
    <property type="entry name" value="PHOSPHOTRANSFERASE SYSTEM TRANSPORT PROTEIN"/>
    <property type="match status" value="1"/>
</dbReference>
<keyword evidence="3" id="KW-0694">RNA-binding</keyword>
<dbReference type="AlphaFoldDB" id="A0A9P6Y410"/>
<dbReference type="InterPro" id="IPR029056">
    <property type="entry name" value="Ribokinase-like"/>
</dbReference>
<reference evidence="6" key="1">
    <citation type="journal article" date="2020" name="Microb. Genom.">
        <title>Genetic diversity of clinical and environmental Mucorales isolates obtained from an investigation of mucormycosis cases among solid organ transplant recipients.</title>
        <authorList>
            <person name="Nguyen M.H."/>
            <person name="Kaul D."/>
            <person name="Muto C."/>
            <person name="Cheng S.J."/>
            <person name="Richter R.A."/>
            <person name="Bruno V.M."/>
            <person name="Liu G."/>
            <person name="Beyhan S."/>
            <person name="Sundermann A.J."/>
            <person name="Mounaud S."/>
            <person name="Pasculle A.W."/>
            <person name="Nierman W.C."/>
            <person name="Driscoll E."/>
            <person name="Cumbie R."/>
            <person name="Clancy C.J."/>
            <person name="Dupont C.L."/>
        </authorList>
    </citation>
    <scope>NUCLEOTIDE SEQUENCE</scope>
    <source>
        <strain evidence="6">GL16</strain>
    </source>
</reference>
<dbReference type="InterPro" id="IPR000504">
    <property type="entry name" value="RRM_dom"/>
</dbReference>
<dbReference type="Gene3D" id="3.30.70.330">
    <property type="match status" value="2"/>
</dbReference>
<dbReference type="InterPro" id="IPR012677">
    <property type="entry name" value="Nucleotide-bd_a/b_plait_sf"/>
</dbReference>
<dbReference type="PROSITE" id="PS50102">
    <property type="entry name" value="RRM"/>
    <property type="match status" value="2"/>
</dbReference>
<dbReference type="PANTHER" id="PTHR42774:SF3">
    <property type="entry name" value="KETOHEXOKINASE"/>
    <property type="match status" value="1"/>
</dbReference>
<evidence type="ECO:0000313" key="7">
    <source>
        <dbReference type="Proteomes" id="UP000717996"/>
    </source>
</evidence>
<feature type="domain" description="RRM" evidence="5">
    <location>
        <begin position="328"/>
        <end position="416"/>
    </location>
</feature>
<sequence>MTYNVLLVGQVYVDTILTVDHFPEEDTKLRTTDTQERKGGNCLNTAEVLCQFPNINPFVMSALGPQNTSNALLEELESKGIKTSTCLFRKEPTPSSYIIQSSKTGSRTIISCNTIQDIKKDEFIGKIETFFKDAPLSWVHFEGRNVEEAVKQIDWLDNKARQEGWRSQLRISVELEKPDRPHIDTLLNRGDVVFFSKLYAEKRGYEEPTRFLRDFQAKCQPEAVLFCTWGANGATSLHHQNIHSSPAPYVQRVVDTIGAGDTFIAGVIFYLCHGYNVRAATEFACRIASKKVSHQGILREEIMDPSSPPLSAAQSPFSGTSPVPEDVTTIFVVGFPDDMQEREFQNMFLFSKGFEGASLKWHCKQDEETNENNKKQMIGFARFATRSEAIEAVDILNGRKVDLEKSSVLKAEMAKKNLHIKKGTNSSATIAPMTIGTRNASQKNPKLVGIQYEPFSPIHDSFFREHPLFSTSRSQSIDAGRNTIISPPPPPQSPFQQQPFHLFSKSAFMMDPEPDSFHYLSKSLPMSNVDPILENKLPDDVSMSRKNSFQPTATTSLSRLAAVVDQNPPCNTLYVGNLPSSTNQEELRSLFSKCEGYKRMSFRIKSPQQGPMCFVEFEDVLYATQAMTQLQGHALSNSVKGGIRLSFSKNPLFIKPKESDINFNFREMGAALLADL</sequence>
<dbReference type="CDD" id="cd12245">
    <property type="entry name" value="RRM_scw1_like"/>
    <property type="match status" value="1"/>
</dbReference>
<name>A0A9P6Y410_RHIOR</name>
<dbReference type="EMBL" id="JAANIT010001844">
    <property type="protein sequence ID" value="KAG1538508.1"/>
    <property type="molecule type" value="Genomic_DNA"/>
</dbReference>